<evidence type="ECO:0000313" key="2">
    <source>
        <dbReference type="Proteomes" id="UP001220662"/>
    </source>
</evidence>
<dbReference type="AlphaFoldDB" id="A0AAW6P665"/>
<dbReference type="RefSeq" id="WP_276214632.1">
    <property type="nucleotide sequence ID" value="NZ_JARJLR010000233.1"/>
</dbReference>
<dbReference type="Gene3D" id="2.60.120.260">
    <property type="entry name" value="Galactose-binding domain-like"/>
    <property type="match status" value="1"/>
</dbReference>
<dbReference type="EMBL" id="JARJLR010000233">
    <property type="protein sequence ID" value="MDF3842657.1"/>
    <property type="molecule type" value="Genomic_DNA"/>
</dbReference>
<dbReference type="Proteomes" id="UP001220662">
    <property type="component" value="Unassembled WGS sequence"/>
</dbReference>
<accession>A0AAW6P665</accession>
<sequence>MGFISTLGARQAAYELDVLRGRYRTTEGGQVVDKDLTEIATIARNTAGGRFNEQGLFELVPANTPRIDYDPITKAIRGWLIEQPSTNLFPRSADLSRCTAVRCTLQANAGVAPDGTLTAARMSVTSEFDPLISRSVAVSGGLAGKTITFSVFINCDNTTQKIGLYVYGWTNTEQVAFKQFDAVAGWRRYQITQTFTSAATSTGVTVRVDMADGVNPVAGSSMLLWGGQVELQAWASSHIPTPALFSSRAGAAVYLDEGGTLRTAAVNEGRTRAYAVDSSGMVRPIGLLVEPQATNYFLGSSAISAMNTLQNATVAADTTIAPDGTKTADTVTMTGVASSGVYRSNVVSVADLCVWSVYLKPLTGDGIVRVGLDGGGFTTNGPQYAVFDLLNGNIVSATQYATPTLERLPNGWWRCGCSAPISNASNPQQSVVIYGQNTTTKSFAAWGGQLEKGSVPTSYIATAGATVTRAADVFTEPAVTRGMDAITANNSAAWLDPDKGTVLVEFTTFSTVEYPGVYTLAPDFFMYADTANKRTGISGRGSAGQLFRSVAQLQDTVIRRADSYDLQGMASAQGGTTVGSNTLAQTAKATGLGIGFGGAYRLNGHLRLLRYYPLRVTDIERETLSS</sequence>
<evidence type="ECO:0000313" key="1">
    <source>
        <dbReference type="EMBL" id="MDF3842657.1"/>
    </source>
</evidence>
<gene>
    <name evidence="1" type="ORF">P3W55_13150</name>
</gene>
<organism evidence="1 2">
    <name type="scientific">Pseudomonas citronellolis</name>
    <dbReference type="NCBI Taxonomy" id="53408"/>
    <lineage>
        <taxon>Bacteria</taxon>
        <taxon>Pseudomonadati</taxon>
        <taxon>Pseudomonadota</taxon>
        <taxon>Gammaproteobacteria</taxon>
        <taxon>Pseudomonadales</taxon>
        <taxon>Pseudomonadaceae</taxon>
        <taxon>Pseudomonas</taxon>
    </lineage>
</organism>
<protein>
    <submittedName>
        <fullName evidence="1">Uncharacterized protein</fullName>
    </submittedName>
</protein>
<comment type="caution">
    <text evidence="1">The sequence shown here is derived from an EMBL/GenBank/DDBJ whole genome shotgun (WGS) entry which is preliminary data.</text>
</comment>
<proteinExistence type="predicted"/>
<name>A0AAW6P665_9PSED</name>
<reference evidence="1" key="1">
    <citation type="submission" date="2023-03" db="EMBL/GenBank/DDBJ databases">
        <title>Draft assemblies of triclosan tolerant bacteria isolated from returned activated sludge.</title>
        <authorList>
            <person name="Van Hamelsveld S."/>
        </authorList>
    </citation>
    <scope>NUCLEOTIDE SEQUENCE</scope>
    <source>
        <strain evidence="1">GW210015_S63</strain>
    </source>
</reference>